<dbReference type="Gene3D" id="1.25.40.10">
    <property type="entry name" value="Tetratricopeptide repeat domain"/>
    <property type="match status" value="2"/>
</dbReference>
<dbReference type="GO" id="GO:0000462">
    <property type="term" value="P:maturation of SSU-rRNA from tricistronic rRNA transcript (SSU-rRNA, 5.8S rRNA, LSU-rRNA)"/>
    <property type="evidence" value="ECO:0007669"/>
    <property type="project" value="InterPro"/>
</dbReference>
<dbReference type="AlphaFoldDB" id="A0A2P4YJC2"/>
<reference evidence="9 10" key="1">
    <citation type="journal article" date="2017" name="Genome Biol. Evol.">
        <title>Phytophthora megakarya and P. palmivora, closely related causal agents of cacao black pod rot, underwent increases in genome sizes and gene numbers by different mechanisms.</title>
        <authorList>
            <person name="Ali S.S."/>
            <person name="Shao J."/>
            <person name="Lary D.J."/>
            <person name="Kronmiller B."/>
            <person name="Shen D."/>
            <person name="Strem M.D."/>
            <person name="Amoako-Attah I."/>
            <person name="Akrofi A.Y."/>
            <person name="Begoude B.A."/>
            <person name="Ten Hoopen G.M."/>
            <person name="Coulibaly K."/>
            <person name="Kebe B.I."/>
            <person name="Melnick R.L."/>
            <person name="Guiltinan M.J."/>
            <person name="Tyler B.M."/>
            <person name="Meinhardt L.W."/>
            <person name="Bailey B.A."/>
        </authorList>
    </citation>
    <scope>NUCLEOTIDE SEQUENCE [LARGE SCALE GENOMIC DNA]</scope>
    <source>
        <strain evidence="10">sbr112.9</strain>
    </source>
</reference>
<feature type="region of interest" description="Disordered" evidence="6">
    <location>
        <begin position="452"/>
        <end position="480"/>
    </location>
</feature>
<evidence type="ECO:0000256" key="1">
    <source>
        <dbReference type="ARBA" id="ARBA00004604"/>
    </source>
</evidence>
<keyword evidence="5" id="KW-0539">Nucleus</keyword>
<keyword evidence="3" id="KW-0698">rRNA processing</keyword>
<evidence type="ECO:0000259" key="7">
    <source>
        <dbReference type="Pfam" id="PF08640"/>
    </source>
</evidence>
<evidence type="ECO:0000256" key="6">
    <source>
        <dbReference type="SAM" id="MobiDB-lite"/>
    </source>
</evidence>
<evidence type="ECO:0000313" key="9">
    <source>
        <dbReference type="EMBL" id="POM77873.1"/>
    </source>
</evidence>
<dbReference type="PANTHER" id="PTHR23271:SF1">
    <property type="entry name" value="U3 SMALL NUCLEOLAR RNA-ASSOCIATED PROTEIN 6 HOMOLOG"/>
    <property type="match status" value="1"/>
</dbReference>
<comment type="similarity">
    <text evidence="2">Belongs to the UTP6 family.</text>
</comment>
<evidence type="ECO:0000256" key="2">
    <source>
        <dbReference type="ARBA" id="ARBA00010734"/>
    </source>
</evidence>
<dbReference type="SUPFAM" id="SSF48452">
    <property type="entry name" value="TPR-like"/>
    <property type="match status" value="1"/>
</dbReference>
<gene>
    <name evidence="9" type="ORF">PHPALM_4675</name>
</gene>
<comment type="caution">
    <text evidence="9">The sequence shown here is derived from an EMBL/GenBank/DDBJ whole genome shotgun (WGS) entry which is preliminary data.</text>
</comment>
<dbReference type="InterPro" id="IPR013949">
    <property type="entry name" value="Utp6"/>
</dbReference>
<feature type="domain" description="U3 small nucleolar RNA-associated protein 6 N-terminal" evidence="7">
    <location>
        <begin position="9"/>
        <end position="84"/>
    </location>
</feature>
<dbReference type="Proteomes" id="UP000237271">
    <property type="component" value="Unassembled WGS sequence"/>
</dbReference>
<dbReference type="InterPro" id="IPR011990">
    <property type="entry name" value="TPR-like_helical_dom_sf"/>
</dbReference>
<keyword evidence="4" id="KW-0677">Repeat</keyword>
<accession>A0A2P4YJC2</accession>
<dbReference type="GO" id="GO:0030515">
    <property type="term" value="F:snoRNA binding"/>
    <property type="evidence" value="ECO:0007669"/>
    <property type="project" value="InterPro"/>
</dbReference>
<dbReference type="EMBL" id="NCKW01002280">
    <property type="protein sequence ID" value="POM77873.1"/>
    <property type="molecule type" value="Genomic_DNA"/>
</dbReference>
<dbReference type="GO" id="GO:0034388">
    <property type="term" value="C:Pwp2p-containing subcomplex of 90S preribosome"/>
    <property type="evidence" value="ECO:0007669"/>
    <property type="project" value="TreeGrafter"/>
</dbReference>
<dbReference type="Pfam" id="PF08640">
    <property type="entry name" value="U3_assoc_6"/>
    <property type="match status" value="1"/>
</dbReference>
<dbReference type="InterPro" id="IPR003107">
    <property type="entry name" value="HAT"/>
</dbReference>
<dbReference type="SMART" id="SM00386">
    <property type="entry name" value="HAT"/>
    <property type="match status" value="4"/>
</dbReference>
<comment type="subcellular location">
    <subcellularLocation>
        <location evidence="1">Nucleus</location>
        <location evidence="1">Nucleolus</location>
    </subcellularLocation>
</comment>
<dbReference type="OrthoDB" id="28112at2759"/>
<proteinExistence type="inferred from homology"/>
<protein>
    <submittedName>
        <fullName evidence="9">U3 small nucleolar RNA-associated protein 6</fullName>
    </submittedName>
</protein>
<evidence type="ECO:0000313" key="10">
    <source>
        <dbReference type="Proteomes" id="UP000237271"/>
    </source>
</evidence>
<evidence type="ECO:0000256" key="5">
    <source>
        <dbReference type="ARBA" id="ARBA00023242"/>
    </source>
</evidence>
<dbReference type="Pfam" id="PF24892">
    <property type="entry name" value="UTP6_C"/>
    <property type="match status" value="1"/>
</dbReference>
<organism evidence="9 10">
    <name type="scientific">Phytophthora palmivora</name>
    <dbReference type="NCBI Taxonomy" id="4796"/>
    <lineage>
        <taxon>Eukaryota</taxon>
        <taxon>Sar</taxon>
        <taxon>Stramenopiles</taxon>
        <taxon>Oomycota</taxon>
        <taxon>Peronosporomycetes</taxon>
        <taxon>Peronosporales</taxon>
        <taxon>Peronosporaceae</taxon>
        <taxon>Phytophthora</taxon>
    </lineage>
</organism>
<sequence>MADTVQITMEKMVPELEDLQERKIFSADEIRQIVDKRRGFEYSLQRVPLRKIDAMRYIEYELKLDALRVVRKERLGLVKVTVGDTAGVKRVHNIFDRVLFKHRGSVELWLQYVAFCKREGSSRVLSAVFSRALQSHPRSAELWIEAASYEFGVNLNVDSARVLMQRAIRLNKHNQKLWLEYFRLELLYVQKLAMRRQVLRLDEEVEKTVDDGSTVLIDELPEEKDTEEEVSEEMEDKMNARKLVLQGAIAKIVYTNAVTAIPDDVGFRLEFVEIRDLFGVHTAAELSEFILQDCLEKFPKNEQVHAAKALRPFLTVEDSDASHLGESSEVDGADVSEAERQAEVMVVQNFETSVTQLDTISMKEQFADWLVTRLASTRQTAFLLEYARAKLKEFAFSESSTSPSLAIKYVDLIHRTDGTKDALMVVRKVCDECLPQSSEMWLLQSQLVLHSDHEETDTGRSPSAKRRRTSRGSKPTSSISNPLSVAVSVLKTALTNIVTEDYDAQFAIHNRLLQLLISSAESSSVIEKAFKSALETQKRGSTHWSSLRQQYVAWTASERSMEQVRALYTKFMVDEQLLPSSDTYSFLLLCVDIETSATSVNVPQVRKLFEKLVELFGSTHEEVWVQYVRCLSERLALFADATRIQQRALRIWKESPALMQLAFSGM</sequence>
<evidence type="ECO:0000256" key="4">
    <source>
        <dbReference type="ARBA" id="ARBA00022737"/>
    </source>
</evidence>
<dbReference type="InterPro" id="IPR055347">
    <property type="entry name" value="UTP6_N"/>
</dbReference>
<evidence type="ECO:0000259" key="8">
    <source>
        <dbReference type="Pfam" id="PF24892"/>
    </source>
</evidence>
<dbReference type="PANTHER" id="PTHR23271">
    <property type="entry name" value="HEPATOCELLULAR CARCINOMA-ASSOCIATED ANTIGEN 66"/>
    <property type="match status" value="1"/>
</dbReference>
<name>A0A2P4YJC2_9STRA</name>
<evidence type="ECO:0000256" key="3">
    <source>
        <dbReference type="ARBA" id="ARBA00022552"/>
    </source>
</evidence>
<dbReference type="InterPro" id="IPR056907">
    <property type="entry name" value="UTP6_C"/>
</dbReference>
<dbReference type="GO" id="GO:0032040">
    <property type="term" value="C:small-subunit processome"/>
    <property type="evidence" value="ECO:0007669"/>
    <property type="project" value="TreeGrafter"/>
</dbReference>
<feature type="domain" description="U3 small nucleolar RNA-associated protein 6 homolog C-terminal" evidence="8">
    <location>
        <begin position="518"/>
        <end position="648"/>
    </location>
</feature>
<keyword evidence="10" id="KW-1185">Reference proteome</keyword>